<dbReference type="InterPro" id="IPR007009">
    <property type="entry name" value="Shq1_C"/>
</dbReference>
<dbReference type="Proteomes" id="UP000000561">
    <property type="component" value="Chromosome 12"/>
</dbReference>
<dbReference type="eggNOG" id="KOG3247">
    <property type="taxonomic scope" value="Eukaryota"/>
</dbReference>
<dbReference type="EMBL" id="CM003151">
    <property type="protein sequence ID" value="KIS67627.1"/>
    <property type="molecule type" value="Genomic_DNA"/>
</dbReference>
<dbReference type="GO" id="GO:0051082">
    <property type="term" value="F:unfolded protein binding"/>
    <property type="evidence" value="ECO:0000318"/>
    <property type="project" value="GO_Central"/>
</dbReference>
<feature type="domain" description="SHQ1-like CS" evidence="3">
    <location>
        <begin position="7"/>
        <end position="111"/>
    </location>
</feature>
<dbReference type="Gene3D" id="2.60.40.790">
    <property type="match status" value="1"/>
</dbReference>
<dbReference type="InParanoid" id="A0A0D1C1A6"/>
<organism evidence="4 5">
    <name type="scientific">Mycosarcoma maydis</name>
    <name type="common">Corn smut fungus</name>
    <name type="synonym">Ustilago maydis</name>
    <dbReference type="NCBI Taxonomy" id="5270"/>
    <lineage>
        <taxon>Eukaryota</taxon>
        <taxon>Fungi</taxon>
        <taxon>Dikarya</taxon>
        <taxon>Basidiomycota</taxon>
        <taxon>Ustilaginomycotina</taxon>
        <taxon>Ustilaginomycetes</taxon>
        <taxon>Ustilaginales</taxon>
        <taxon>Ustilaginaceae</taxon>
        <taxon>Mycosarcoma</taxon>
    </lineage>
</organism>
<dbReference type="PANTHER" id="PTHR12967">
    <property type="entry name" value="PROTEIN SHQ1 HOMOLOG"/>
    <property type="match status" value="1"/>
</dbReference>
<dbReference type="VEuPathDB" id="FungiDB:UMAG_04131"/>
<dbReference type="InterPro" id="IPR039742">
    <property type="entry name" value="Shq1"/>
</dbReference>
<evidence type="ECO:0000259" key="2">
    <source>
        <dbReference type="Pfam" id="PF04925"/>
    </source>
</evidence>
<sequence>MDGFSVPEYQATQDEGHVFIDVRCVARMAGGWTGRQKPNIAVEGRIFGLHFDAYYLPLVLPGSVTRPDSDAEAVRLVQAAKCESSSSKEHVSWRVTLNKVQPGEHFDGLEQVQPQLLPEDQLKHALMDAEQSKGFFEPPLASATSSAVGVRAVEGASVDEAARALLQQAMQKQGLTSVNDDDGEGSMEDRMPVMQNVGPTNEVSSVESGGGLGFGFGWKGSFGGALIPGGCADKRNVLEVCDPKSVDPVEREKHAIAFEEERWDEGIYMDNFLDIDDELAPVLRFQPTIPPRTTSSAASSADASVDVETIALVLQLVFAYSYDERTNQADPTVESGWTIAKLSRCLSSSVPAHPTNSTSLESVILSTLIGCVRRALTMPLYRHWQLAIACIHDTLHHLDAGQSHLIDCLVAIESRLKTGQDDVLCRLAEIWLAPLIAHVPTTAHLDVAATCIRSVMRTGRVITKENVGQQWDLQVLEEAAQQAYQDGEGGFV</sequence>
<dbReference type="Pfam" id="PF04925">
    <property type="entry name" value="SHQ1"/>
    <property type="match status" value="1"/>
</dbReference>
<dbReference type="Pfam" id="PF21413">
    <property type="entry name" value="SHQ1-like_CS"/>
    <property type="match status" value="1"/>
</dbReference>
<keyword evidence="5" id="KW-1185">Reference proteome</keyword>
<dbReference type="KEGG" id="uma:UMAG_04131"/>
<dbReference type="AlphaFoldDB" id="A0A0D1C1A6"/>
<dbReference type="InterPro" id="IPR048696">
    <property type="entry name" value="SHQ1-like_CS"/>
</dbReference>
<dbReference type="GO" id="GO:0005737">
    <property type="term" value="C:cytoplasm"/>
    <property type="evidence" value="ECO:0000318"/>
    <property type="project" value="GO_Central"/>
</dbReference>
<dbReference type="OrthoDB" id="73639at2759"/>
<comment type="similarity">
    <text evidence="1">Belongs to the SHQ1 family.</text>
</comment>
<feature type="domain" description="Shq1 C-terminal" evidence="2">
    <location>
        <begin position="307"/>
        <end position="467"/>
    </location>
</feature>
<evidence type="ECO:0000313" key="4">
    <source>
        <dbReference type="EMBL" id="KIS67627.1"/>
    </source>
</evidence>
<dbReference type="PANTHER" id="PTHR12967:SF0">
    <property type="entry name" value="PROTEIN SHQ1 HOMOLOG"/>
    <property type="match status" value="1"/>
</dbReference>
<dbReference type="FunCoup" id="A0A0D1C1A6">
    <property type="interactions" value="561"/>
</dbReference>
<evidence type="ECO:0000259" key="3">
    <source>
        <dbReference type="Pfam" id="PF21413"/>
    </source>
</evidence>
<name>A0A0D1C1A6_MYCMD</name>
<accession>A0A0D1C1A6</accession>
<proteinExistence type="inferred from homology"/>
<dbReference type="STRING" id="237631.A0A0D1C1A6"/>
<evidence type="ECO:0008006" key="6">
    <source>
        <dbReference type="Google" id="ProtNLM"/>
    </source>
</evidence>
<gene>
    <name evidence="4" type="ORF">UMAG_04131</name>
</gene>
<dbReference type="GO" id="GO:0000493">
    <property type="term" value="P:box H/ACA snoRNP assembly"/>
    <property type="evidence" value="ECO:0000318"/>
    <property type="project" value="GO_Central"/>
</dbReference>
<reference evidence="4 5" key="1">
    <citation type="journal article" date="2006" name="Nature">
        <title>Insights from the genome of the biotrophic fungal plant pathogen Ustilago maydis.</title>
        <authorList>
            <person name="Kamper J."/>
            <person name="Kahmann R."/>
            <person name="Bolker M."/>
            <person name="Ma L.J."/>
            <person name="Brefort T."/>
            <person name="Saville B.J."/>
            <person name="Banuett F."/>
            <person name="Kronstad J.W."/>
            <person name="Gold S.E."/>
            <person name="Muller O."/>
            <person name="Perlin M.H."/>
            <person name="Wosten H.A."/>
            <person name="de Vries R."/>
            <person name="Ruiz-Herrera J."/>
            <person name="Reynaga-Pena C.G."/>
            <person name="Snetselaar K."/>
            <person name="McCann M."/>
            <person name="Perez-Martin J."/>
            <person name="Feldbrugge M."/>
            <person name="Basse C.W."/>
            <person name="Steinberg G."/>
            <person name="Ibeas J.I."/>
            <person name="Holloman W."/>
            <person name="Guzman P."/>
            <person name="Farman M."/>
            <person name="Stajich J.E."/>
            <person name="Sentandreu R."/>
            <person name="Gonzalez-Prieto J.M."/>
            <person name="Kennell J.C."/>
            <person name="Molina L."/>
            <person name="Schirawski J."/>
            <person name="Mendoza-Mendoza A."/>
            <person name="Greilinger D."/>
            <person name="Munch K."/>
            <person name="Rossel N."/>
            <person name="Scherer M."/>
            <person name="Vranes M."/>
            <person name="Ladendorf O."/>
            <person name="Vincon V."/>
            <person name="Fuchs U."/>
            <person name="Sandrock B."/>
            <person name="Meng S."/>
            <person name="Ho E.C."/>
            <person name="Cahill M.J."/>
            <person name="Boyce K.J."/>
            <person name="Klose J."/>
            <person name="Klosterman S.J."/>
            <person name="Deelstra H.J."/>
            <person name="Ortiz-Castellanos L."/>
            <person name="Li W."/>
            <person name="Sanchez-Alonso P."/>
            <person name="Schreier P.H."/>
            <person name="Hauser-Hahn I."/>
            <person name="Vaupel M."/>
            <person name="Koopmann E."/>
            <person name="Friedrich G."/>
            <person name="Voss H."/>
            <person name="Schluter T."/>
            <person name="Margolis J."/>
            <person name="Platt D."/>
            <person name="Swimmer C."/>
            <person name="Gnirke A."/>
            <person name="Chen F."/>
            <person name="Vysotskaia V."/>
            <person name="Mannhaupt G."/>
            <person name="Guldener U."/>
            <person name="Munsterkotter M."/>
            <person name="Haase D."/>
            <person name="Oesterheld M."/>
            <person name="Mewes H.W."/>
            <person name="Mauceli E.W."/>
            <person name="DeCaprio D."/>
            <person name="Wade C.M."/>
            <person name="Butler J."/>
            <person name="Young S."/>
            <person name="Jaffe D.B."/>
            <person name="Calvo S."/>
            <person name="Nusbaum C."/>
            <person name="Galagan J."/>
            <person name="Birren B.W."/>
        </authorList>
    </citation>
    <scope>NUCLEOTIDE SEQUENCE [LARGE SCALE GENOMIC DNA]</scope>
    <source>
        <strain evidence="5">DSM 14603 / FGSC 9021 / UM521</strain>
    </source>
</reference>
<evidence type="ECO:0000256" key="1">
    <source>
        <dbReference type="ARBA" id="ARBA00005607"/>
    </source>
</evidence>
<protein>
    <recommendedName>
        <fullName evidence="6">Shq1 protein domain-containing protein</fullName>
    </recommendedName>
</protein>
<dbReference type="OMA" id="NENEFEH"/>
<dbReference type="GO" id="GO:0005654">
    <property type="term" value="C:nucleoplasm"/>
    <property type="evidence" value="ECO:0000318"/>
    <property type="project" value="GO_Central"/>
</dbReference>
<dbReference type="GeneID" id="23564399"/>
<evidence type="ECO:0000313" key="5">
    <source>
        <dbReference type="Proteomes" id="UP000000561"/>
    </source>
</evidence>
<dbReference type="InterPro" id="IPR008978">
    <property type="entry name" value="HSP20-like_chaperone"/>
</dbReference>
<dbReference type="RefSeq" id="XP_011390628.1">
    <property type="nucleotide sequence ID" value="XM_011392326.1"/>
</dbReference>